<dbReference type="AlphaFoldDB" id="A0AAF0RDQ6"/>
<feature type="region of interest" description="Disordered" evidence="1">
    <location>
        <begin position="31"/>
        <end position="52"/>
    </location>
</feature>
<evidence type="ECO:0000313" key="3">
    <source>
        <dbReference type="Proteomes" id="UP001234989"/>
    </source>
</evidence>
<sequence length="52" mass="6241">MPPSLLDSEFAVCGSFLFYFKREKLRVLESEEEKKKRRGEEEEKEEINKFPS</sequence>
<keyword evidence="3" id="KW-1185">Reference proteome</keyword>
<dbReference type="EMBL" id="CP133618">
    <property type="protein sequence ID" value="WMV36784.1"/>
    <property type="molecule type" value="Genomic_DNA"/>
</dbReference>
<protein>
    <submittedName>
        <fullName evidence="2">Uncharacterized protein</fullName>
    </submittedName>
</protein>
<reference evidence="2" key="1">
    <citation type="submission" date="2023-08" db="EMBL/GenBank/DDBJ databases">
        <title>A de novo genome assembly of Solanum verrucosum Schlechtendal, a Mexican diploid species geographically isolated from the other diploid A-genome species in potato relatives.</title>
        <authorList>
            <person name="Hosaka K."/>
        </authorList>
    </citation>
    <scope>NUCLEOTIDE SEQUENCE</scope>
    <source>
        <tissue evidence="2">Young leaves</tissue>
    </source>
</reference>
<dbReference type="Proteomes" id="UP001234989">
    <property type="component" value="Chromosome 7"/>
</dbReference>
<organism evidence="2 3">
    <name type="scientific">Solanum verrucosum</name>
    <dbReference type="NCBI Taxonomy" id="315347"/>
    <lineage>
        <taxon>Eukaryota</taxon>
        <taxon>Viridiplantae</taxon>
        <taxon>Streptophyta</taxon>
        <taxon>Embryophyta</taxon>
        <taxon>Tracheophyta</taxon>
        <taxon>Spermatophyta</taxon>
        <taxon>Magnoliopsida</taxon>
        <taxon>eudicotyledons</taxon>
        <taxon>Gunneridae</taxon>
        <taxon>Pentapetalae</taxon>
        <taxon>asterids</taxon>
        <taxon>lamiids</taxon>
        <taxon>Solanales</taxon>
        <taxon>Solanaceae</taxon>
        <taxon>Solanoideae</taxon>
        <taxon>Solaneae</taxon>
        <taxon>Solanum</taxon>
    </lineage>
</organism>
<gene>
    <name evidence="2" type="ORF">MTR67_030169</name>
</gene>
<evidence type="ECO:0000256" key="1">
    <source>
        <dbReference type="SAM" id="MobiDB-lite"/>
    </source>
</evidence>
<accession>A0AAF0RDQ6</accession>
<evidence type="ECO:0000313" key="2">
    <source>
        <dbReference type="EMBL" id="WMV36784.1"/>
    </source>
</evidence>
<feature type="compositionally biased region" description="Basic and acidic residues" evidence="1">
    <location>
        <begin position="31"/>
        <end position="41"/>
    </location>
</feature>
<proteinExistence type="predicted"/>
<name>A0AAF0RDQ6_SOLVR</name>